<name>A0A8K0T0Z3_9HYPO</name>
<comment type="caution">
    <text evidence="2">The sequence shown here is derived from an EMBL/GenBank/DDBJ whole genome shotgun (WGS) entry which is preliminary data.</text>
</comment>
<proteinExistence type="predicted"/>
<sequence>MGSWVPVGSQQPIPCHDLRLSDAIHLEGKCIVTWDKLVDRMAMIDRACATSRRCARLTGPVSYSNKNCRCMPIYPSPQRAECYSAHDSEPACAAHDHSFIHLLLKLGVATARHHKYCCALSSSLSDAGQDAERLKRSLAVATPERFPPSHPSRAPGLQQGPHALSGACITNPKVDMAWNIGPPAGDDTRFLHVEEEEGEDKARLRKTVASPIHDKTSGQPILHDNPYENGKVRASATPSHPGI</sequence>
<dbReference type="EMBL" id="JAGPNK010000001">
    <property type="protein sequence ID" value="KAH7328253.1"/>
    <property type="molecule type" value="Genomic_DNA"/>
</dbReference>
<feature type="region of interest" description="Disordered" evidence="1">
    <location>
        <begin position="195"/>
        <end position="243"/>
    </location>
</feature>
<accession>A0A8K0T0Z3</accession>
<keyword evidence="3" id="KW-1185">Reference proteome</keyword>
<dbReference type="AlphaFoldDB" id="A0A8K0T0Z3"/>
<evidence type="ECO:0000313" key="2">
    <source>
        <dbReference type="EMBL" id="KAH7328253.1"/>
    </source>
</evidence>
<protein>
    <submittedName>
        <fullName evidence="2">Uncharacterized protein</fullName>
    </submittedName>
</protein>
<evidence type="ECO:0000313" key="3">
    <source>
        <dbReference type="Proteomes" id="UP000813444"/>
    </source>
</evidence>
<dbReference type="Proteomes" id="UP000813444">
    <property type="component" value="Unassembled WGS sequence"/>
</dbReference>
<organism evidence="2 3">
    <name type="scientific">Stachybotrys elegans</name>
    <dbReference type="NCBI Taxonomy" id="80388"/>
    <lineage>
        <taxon>Eukaryota</taxon>
        <taxon>Fungi</taxon>
        <taxon>Dikarya</taxon>
        <taxon>Ascomycota</taxon>
        <taxon>Pezizomycotina</taxon>
        <taxon>Sordariomycetes</taxon>
        <taxon>Hypocreomycetidae</taxon>
        <taxon>Hypocreales</taxon>
        <taxon>Stachybotryaceae</taxon>
        <taxon>Stachybotrys</taxon>
    </lineage>
</organism>
<reference evidence="2" key="1">
    <citation type="journal article" date="2021" name="Nat. Commun.">
        <title>Genetic determinants of endophytism in the Arabidopsis root mycobiome.</title>
        <authorList>
            <person name="Mesny F."/>
            <person name="Miyauchi S."/>
            <person name="Thiergart T."/>
            <person name="Pickel B."/>
            <person name="Atanasova L."/>
            <person name="Karlsson M."/>
            <person name="Huettel B."/>
            <person name="Barry K.W."/>
            <person name="Haridas S."/>
            <person name="Chen C."/>
            <person name="Bauer D."/>
            <person name="Andreopoulos W."/>
            <person name="Pangilinan J."/>
            <person name="LaButti K."/>
            <person name="Riley R."/>
            <person name="Lipzen A."/>
            <person name="Clum A."/>
            <person name="Drula E."/>
            <person name="Henrissat B."/>
            <person name="Kohler A."/>
            <person name="Grigoriev I.V."/>
            <person name="Martin F.M."/>
            <person name="Hacquard S."/>
        </authorList>
    </citation>
    <scope>NUCLEOTIDE SEQUENCE</scope>
    <source>
        <strain evidence="2">MPI-CAGE-CH-0235</strain>
    </source>
</reference>
<evidence type="ECO:0000256" key="1">
    <source>
        <dbReference type="SAM" id="MobiDB-lite"/>
    </source>
</evidence>
<gene>
    <name evidence="2" type="ORF">B0I35DRAFT_13045</name>
</gene>